<evidence type="ECO:0000256" key="10">
    <source>
        <dbReference type="NCBIfam" id="TIGR00215"/>
    </source>
</evidence>
<dbReference type="GO" id="GO:0005543">
    <property type="term" value="F:phospholipid binding"/>
    <property type="evidence" value="ECO:0007669"/>
    <property type="project" value="TreeGrafter"/>
</dbReference>
<dbReference type="PANTHER" id="PTHR30372">
    <property type="entry name" value="LIPID-A-DISACCHARIDE SYNTHASE"/>
    <property type="match status" value="1"/>
</dbReference>
<reference evidence="11 12" key="1">
    <citation type="submission" date="2019-03" db="EMBL/GenBank/DDBJ databases">
        <title>Subsurface microbial communities from deep shales in Ohio and West Virginia, USA.</title>
        <authorList>
            <person name="Wrighton K."/>
        </authorList>
    </citation>
    <scope>NUCLEOTIDE SEQUENCE [LARGE SCALE GENOMIC DNA]</scope>
    <source>
        <strain evidence="11 12">MSL 6dP</strain>
    </source>
</reference>
<dbReference type="SUPFAM" id="SSF53756">
    <property type="entry name" value="UDP-Glycosyltransferase/glycogen phosphorylase"/>
    <property type="match status" value="1"/>
</dbReference>
<evidence type="ECO:0000256" key="1">
    <source>
        <dbReference type="ARBA" id="ARBA00002056"/>
    </source>
</evidence>
<keyword evidence="12" id="KW-1185">Reference proteome</keyword>
<organism evidence="11 12">
    <name type="scientific">Orenia marismortui</name>
    <dbReference type="NCBI Taxonomy" id="46469"/>
    <lineage>
        <taxon>Bacteria</taxon>
        <taxon>Bacillati</taxon>
        <taxon>Bacillota</taxon>
        <taxon>Clostridia</taxon>
        <taxon>Halanaerobiales</taxon>
        <taxon>Halobacteroidaceae</taxon>
        <taxon>Orenia</taxon>
    </lineage>
</organism>
<sequence length="378" mass="41894">MPKIMIVAGEVSGDMHAAKVVKEIKQIRSDLKFIGMGGSRMKAAGVEIIYDPTKLSTIGFVEAIKHLRLMFKVLNKLDRAMKEEEPDVILLVDYSGFNMKVAKLAQKRNIPIVNYFAPSAWVWGKWRAKKMAKRGATIASVFPMEEKVYRAAGADVKFVGHPILDLVEPELSSIEFKDKYNLSSAVPTIGLLPGSRQQEVEGLLEPMLEASQQIKNKYPQAEFLLPLADSVSREDIEKKLDKYELEINIIDGHSYEVMSIADLLLVASGTATLEATCFQTPMVIIYKTSRTTYWLGKMLVKQSYIGLPNIIAEDKIVPELLQGEVTGENLAEEALAILSSEARKDKIKDALNEVIVKLGEEGATTRVAKLVLEIGGII</sequence>
<evidence type="ECO:0000256" key="5">
    <source>
        <dbReference type="ARBA" id="ARBA00022556"/>
    </source>
</evidence>
<proteinExistence type="predicted"/>
<evidence type="ECO:0000256" key="2">
    <source>
        <dbReference type="ARBA" id="ARBA00012687"/>
    </source>
</evidence>
<dbReference type="Proteomes" id="UP000295832">
    <property type="component" value="Unassembled WGS sequence"/>
</dbReference>
<name>A0A4V3H039_9FIRM</name>
<evidence type="ECO:0000256" key="7">
    <source>
        <dbReference type="ARBA" id="ARBA00022679"/>
    </source>
</evidence>
<keyword evidence="6" id="KW-0328">Glycosyltransferase</keyword>
<evidence type="ECO:0000256" key="6">
    <source>
        <dbReference type="ARBA" id="ARBA00022676"/>
    </source>
</evidence>
<accession>A0A4V3H039</accession>
<dbReference type="EMBL" id="SOEG01000001">
    <property type="protein sequence ID" value="TDX59209.1"/>
    <property type="molecule type" value="Genomic_DNA"/>
</dbReference>
<dbReference type="AlphaFoldDB" id="A0A4V3H039"/>
<dbReference type="GO" id="GO:0016020">
    <property type="term" value="C:membrane"/>
    <property type="evidence" value="ECO:0007669"/>
    <property type="project" value="GOC"/>
</dbReference>
<evidence type="ECO:0000256" key="4">
    <source>
        <dbReference type="ARBA" id="ARBA00022516"/>
    </source>
</evidence>
<evidence type="ECO:0000256" key="9">
    <source>
        <dbReference type="ARBA" id="ARBA00048975"/>
    </source>
</evidence>
<dbReference type="GO" id="GO:0008915">
    <property type="term" value="F:lipid-A-disaccharide synthase activity"/>
    <property type="evidence" value="ECO:0007669"/>
    <property type="project" value="UniProtKB-UniRule"/>
</dbReference>
<keyword evidence="8" id="KW-0443">Lipid metabolism</keyword>
<keyword evidence="4" id="KW-0444">Lipid biosynthesis</keyword>
<evidence type="ECO:0000256" key="3">
    <source>
        <dbReference type="ARBA" id="ARBA00020902"/>
    </source>
</evidence>
<dbReference type="RefSeq" id="WP_134114187.1">
    <property type="nucleotide sequence ID" value="NZ_SOEG01000001.1"/>
</dbReference>
<evidence type="ECO:0000256" key="8">
    <source>
        <dbReference type="ARBA" id="ARBA00023098"/>
    </source>
</evidence>
<dbReference type="EC" id="2.4.1.182" evidence="2 10"/>
<evidence type="ECO:0000313" key="12">
    <source>
        <dbReference type="Proteomes" id="UP000295832"/>
    </source>
</evidence>
<protein>
    <recommendedName>
        <fullName evidence="3 10">Lipid-A-disaccharide synthase</fullName>
        <ecNumber evidence="2 10">2.4.1.182</ecNumber>
    </recommendedName>
</protein>
<evidence type="ECO:0000313" key="11">
    <source>
        <dbReference type="EMBL" id="TDX59209.1"/>
    </source>
</evidence>
<dbReference type="NCBIfam" id="TIGR00215">
    <property type="entry name" value="lpxB"/>
    <property type="match status" value="1"/>
</dbReference>
<keyword evidence="5" id="KW-0441">Lipid A biosynthesis</keyword>
<dbReference type="STRING" id="926561.GCA_000379025_00959"/>
<comment type="function">
    <text evidence="1">Condensation of UDP-2,3-diacylglucosamine and 2,3-diacylglucosamine-1-phosphate to form lipid A disaccharide, a precursor of lipid A, a phosphorylated glycolipid that anchors the lipopolysaccharide to the outer membrane of the cell.</text>
</comment>
<dbReference type="InterPro" id="IPR003835">
    <property type="entry name" value="Glyco_trans_19"/>
</dbReference>
<gene>
    <name evidence="11" type="ORF">C7959_10196</name>
</gene>
<comment type="caution">
    <text evidence="11">The sequence shown here is derived from an EMBL/GenBank/DDBJ whole genome shotgun (WGS) entry which is preliminary data.</text>
</comment>
<dbReference type="GO" id="GO:0009245">
    <property type="term" value="P:lipid A biosynthetic process"/>
    <property type="evidence" value="ECO:0007669"/>
    <property type="project" value="UniProtKB-UniRule"/>
</dbReference>
<dbReference type="PANTHER" id="PTHR30372:SF4">
    <property type="entry name" value="LIPID-A-DISACCHARIDE SYNTHASE, MITOCHONDRIAL-RELATED"/>
    <property type="match status" value="1"/>
</dbReference>
<comment type="catalytic activity">
    <reaction evidence="9">
        <text>a lipid X + a UDP-2-N,3-O-bis[(3R)-3-hydroxyacyl]-alpha-D-glucosamine = a lipid A disaccharide + UDP + H(+)</text>
        <dbReference type="Rhea" id="RHEA:67828"/>
        <dbReference type="ChEBI" id="CHEBI:15378"/>
        <dbReference type="ChEBI" id="CHEBI:58223"/>
        <dbReference type="ChEBI" id="CHEBI:137748"/>
        <dbReference type="ChEBI" id="CHEBI:176338"/>
        <dbReference type="ChEBI" id="CHEBI:176343"/>
        <dbReference type="EC" id="2.4.1.182"/>
    </reaction>
</comment>
<keyword evidence="7" id="KW-0808">Transferase</keyword>
<dbReference type="Pfam" id="PF02684">
    <property type="entry name" value="LpxB"/>
    <property type="match status" value="1"/>
</dbReference>